<gene>
    <name evidence="6" type="ORF">F3Y22_tig00007179pilonHSYRG00035</name>
</gene>
<dbReference type="GO" id="GO:0046872">
    <property type="term" value="F:metal ion binding"/>
    <property type="evidence" value="ECO:0007669"/>
    <property type="project" value="UniProtKB-KW"/>
</dbReference>
<comment type="caution">
    <text evidence="6">The sequence shown here is derived from an EMBL/GenBank/DDBJ whole genome shotgun (WGS) entry which is preliminary data.</text>
</comment>
<dbReference type="InterPro" id="IPR027443">
    <property type="entry name" value="IPNS-like_sf"/>
</dbReference>
<dbReference type="AlphaFoldDB" id="A0A6A3CFU3"/>
<dbReference type="SUPFAM" id="SSF51197">
    <property type="entry name" value="Clavaminate synthase-like"/>
    <property type="match status" value="1"/>
</dbReference>
<dbReference type="InterPro" id="IPR005123">
    <property type="entry name" value="Oxoglu/Fe-dep_dioxygenase_dom"/>
</dbReference>
<dbReference type="PROSITE" id="PS51471">
    <property type="entry name" value="FE2OG_OXY"/>
    <property type="match status" value="1"/>
</dbReference>
<sequence length="289" mass="32407">MLKCLGKMKPEAPKLGSSLLVPSVQEIAKKPLLKLPPPYVRTDEDSPIVSHTNPSPQVPVLDMQKLLSQQELEQLHHACKEWGFFQLINHGVSSSLVEKMKMEVQRFFNLPMQEKKLLWQKPDEIEGFGQAFVFSEDQKLNWADMFYMITLPTESLGMDPNNMRVLFEEGHQGMRMNYYPPCPQPELAIGLNSHSDAVGLTILLQINKTEGLQVRKNGAWVPIKPLPNAFVINIGDTMEIVSNGIYSSVEHRATVNSVKERISVAAFYSPKLDGEMGPAPSLISPQTPD</sequence>
<evidence type="ECO:0000256" key="3">
    <source>
        <dbReference type="ARBA" id="ARBA00023004"/>
    </source>
</evidence>
<dbReference type="PANTHER" id="PTHR47991">
    <property type="entry name" value="OXOGLUTARATE/IRON-DEPENDENT DIOXYGENASE"/>
    <property type="match status" value="1"/>
</dbReference>
<keyword evidence="4" id="KW-0560">Oxidoreductase</keyword>
<dbReference type="Pfam" id="PF03171">
    <property type="entry name" value="2OG-FeII_Oxy"/>
    <property type="match status" value="1"/>
</dbReference>
<keyword evidence="2 4" id="KW-0479">Metal-binding</keyword>
<evidence type="ECO:0000313" key="7">
    <source>
        <dbReference type="Proteomes" id="UP000436088"/>
    </source>
</evidence>
<organism evidence="6 7">
    <name type="scientific">Hibiscus syriacus</name>
    <name type="common">Rose of Sharon</name>
    <dbReference type="NCBI Taxonomy" id="106335"/>
    <lineage>
        <taxon>Eukaryota</taxon>
        <taxon>Viridiplantae</taxon>
        <taxon>Streptophyta</taxon>
        <taxon>Embryophyta</taxon>
        <taxon>Tracheophyta</taxon>
        <taxon>Spermatophyta</taxon>
        <taxon>Magnoliopsida</taxon>
        <taxon>eudicotyledons</taxon>
        <taxon>Gunneridae</taxon>
        <taxon>Pentapetalae</taxon>
        <taxon>rosids</taxon>
        <taxon>malvids</taxon>
        <taxon>Malvales</taxon>
        <taxon>Malvaceae</taxon>
        <taxon>Malvoideae</taxon>
        <taxon>Hibiscus</taxon>
    </lineage>
</organism>
<evidence type="ECO:0000259" key="5">
    <source>
        <dbReference type="PROSITE" id="PS51471"/>
    </source>
</evidence>
<evidence type="ECO:0000256" key="4">
    <source>
        <dbReference type="RuleBase" id="RU003682"/>
    </source>
</evidence>
<evidence type="ECO:0000256" key="2">
    <source>
        <dbReference type="ARBA" id="ARBA00022723"/>
    </source>
</evidence>
<dbReference type="EMBL" id="VEPZ02000377">
    <property type="protein sequence ID" value="KAE8726238.1"/>
    <property type="molecule type" value="Genomic_DNA"/>
</dbReference>
<dbReference type="InterPro" id="IPR026992">
    <property type="entry name" value="DIOX_N"/>
</dbReference>
<dbReference type="Proteomes" id="UP000436088">
    <property type="component" value="Unassembled WGS sequence"/>
</dbReference>
<comment type="similarity">
    <text evidence="1 4">Belongs to the iron/ascorbate-dependent oxidoreductase family.</text>
</comment>
<feature type="domain" description="Fe2OG dioxygenase" evidence="5">
    <location>
        <begin position="170"/>
        <end position="270"/>
    </location>
</feature>
<dbReference type="Pfam" id="PF14226">
    <property type="entry name" value="DIOX_N"/>
    <property type="match status" value="1"/>
</dbReference>
<keyword evidence="7" id="KW-1185">Reference proteome</keyword>
<name>A0A6A3CFU3_HIBSY</name>
<evidence type="ECO:0000256" key="1">
    <source>
        <dbReference type="ARBA" id="ARBA00008056"/>
    </source>
</evidence>
<dbReference type="InterPro" id="IPR044861">
    <property type="entry name" value="IPNS-like_FE2OG_OXY"/>
</dbReference>
<dbReference type="InterPro" id="IPR050295">
    <property type="entry name" value="Plant_2OG-oxidoreductases"/>
</dbReference>
<keyword evidence="3 4" id="KW-0408">Iron</keyword>
<accession>A0A6A3CFU3</accession>
<protein>
    <submittedName>
        <fullName evidence="6">Senescence-related protein 1</fullName>
    </submittedName>
</protein>
<reference evidence="6" key="1">
    <citation type="submission" date="2019-09" db="EMBL/GenBank/DDBJ databases">
        <title>Draft genome information of white flower Hibiscus syriacus.</title>
        <authorList>
            <person name="Kim Y.-M."/>
        </authorList>
    </citation>
    <scope>NUCLEOTIDE SEQUENCE [LARGE SCALE GENOMIC DNA]</scope>
    <source>
        <strain evidence="6">YM2019G1</strain>
    </source>
</reference>
<dbReference type="GO" id="GO:0016491">
    <property type="term" value="F:oxidoreductase activity"/>
    <property type="evidence" value="ECO:0007669"/>
    <property type="project" value="UniProtKB-KW"/>
</dbReference>
<evidence type="ECO:0000313" key="6">
    <source>
        <dbReference type="EMBL" id="KAE8726238.1"/>
    </source>
</evidence>
<proteinExistence type="inferred from homology"/>
<dbReference type="Gene3D" id="2.60.120.330">
    <property type="entry name" value="B-lactam Antibiotic, Isopenicillin N Synthase, Chain"/>
    <property type="match status" value="2"/>
</dbReference>